<proteinExistence type="predicted"/>
<evidence type="ECO:0000313" key="4">
    <source>
        <dbReference type="Proteomes" id="UP000182259"/>
    </source>
</evidence>
<dbReference type="InterPro" id="IPR025340">
    <property type="entry name" value="DUF4246"/>
</dbReference>
<gene>
    <name evidence="3" type="ORF">SAMEA4029009_CIC11G00000001095</name>
</gene>
<dbReference type="PANTHER" id="PTHR33119">
    <property type="entry name" value="IFI3P"/>
    <property type="match status" value="1"/>
</dbReference>
<organism evidence="3 4">
    <name type="scientific">Sungouiella intermedia</name>
    <dbReference type="NCBI Taxonomy" id="45354"/>
    <lineage>
        <taxon>Eukaryota</taxon>
        <taxon>Fungi</taxon>
        <taxon>Dikarya</taxon>
        <taxon>Ascomycota</taxon>
        <taxon>Saccharomycotina</taxon>
        <taxon>Pichiomycetes</taxon>
        <taxon>Metschnikowiaceae</taxon>
        <taxon>Sungouiella</taxon>
    </lineage>
</organism>
<dbReference type="EMBL" id="LT635765">
    <property type="protein sequence ID" value="SGZ51950.1"/>
    <property type="molecule type" value="Genomic_DNA"/>
</dbReference>
<dbReference type="Proteomes" id="UP000182259">
    <property type="component" value="Chromosome II"/>
</dbReference>
<dbReference type="InterPro" id="IPR049207">
    <property type="entry name" value="DUF4246_N"/>
</dbReference>
<dbReference type="PANTHER" id="PTHR33119:SF1">
    <property type="entry name" value="FE2OG DIOXYGENASE DOMAIN-CONTAINING PROTEIN"/>
    <property type="match status" value="1"/>
</dbReference>
<accession>A0A1L0DHS1</accession>
<evidence type="ECO:0000259" key="1">
    <source>
        <dbReference type="Pfam" id="PF14033"/>
    </source>
</evidence>
<sequence>MLEKQNKSPFRHPWWWNDSGKIVGLEDLGEPMRCLDEKLIIELSKAIRAKPDWTSKYKNLDIVNKWRKEFKEQEPKSRHVDEVFDYMLRELQWYDKMETTRPEFSDKKFKMGPDNRIVFSDVAIDEKTAKSLASAVAEFEKVTPKDYHPGSNNLVVDLVHPSLFHLQYGRTKMVKDGMLGIVEFDKEIEDFKKGIVCTKRTFQWLPAELSLDNESKKFSFTSYINNLHPLKHPELYSIIAEIFNQAVPGLNFSLARYVSEHYVRVPIPAGIGAYKGTDDEYCELYCPKGTYWLDYEEERRCRFEFLRDFPPTYTKDPVTKDFDVRDFSRLKVIVKLANIELTPENPKYAGESWHLEGLINEDIVATVLYYYHVDNIKDSKLSFRAGFADPLDPYVEHGITIDDHVLEYFYGIKDQDKLTYPLGAVDAQEGRTVVFPNYFEHCIDPFELEDPLKPGLRKLLYFFVVDPYNDVVKSTKDVPPQIKEWVEDKELMSKYFPDVRPEEVTTMSWEEAIRARDELMAQRSGRHDADYDDEDPYERLINIC</sequence>
<feature type="domain" description="DUF4246" evidence="2">
    <location>
        <begin position="3"/>
        <end position="69"/>
    </location>
</feature>
<dbReference type="Pfam" id="PF14033">
    <property type="entry name" value="DUF4246"/>
    <property type="match status" value="1"/>
</dbReference>
<name>A0A1L0DHS1_9ASCO</name>
<protein>
    <submittedName>
        <fullName evidence="3">CIC11C00000001095</fullName>
    </submittedName>
</protein>
<dbReference type="Pfam" id="PF21666">
    <property type="entry name" value="DUF4246_N"/>
    <property type="match status" value="1"/>
</dbReference>
<evidence type="ECO:0000313" key="3">
    <source>
        <dbReference type="EMBL" id="SGZ51950.1"/>
    </source>
</evidence>
<dbReference type="InterPro" id="IPR049192">
    <property type="entry name" value="DUF4246_C"/>
</dbReference>
<feature type="domain" description="DUF4246" evidence="1">
    <location>
        <begin position="82"/>
        <end position="488"/>
    </location>
</feature>
<evidence type="ECO:0000259" key="2">
    <source>
        <dbReference type="Pfam" id="PF21666"/>
    </source>
</evidence>
<dbReference type="AlphaFoldDB" id="A0A1L0DHS1"/>
<reference evidence="3 4" key="1">
    <citation type="submission" date="2016-10" db="EMBL/GenBank/DDBJ databases">
        <authorList>
            <person name="de Groot N.N."/>
        </authorList>
    </citation>
    <scope>NUCLEOTIDE SEQUENCE [LARGE SCALE GENOMIC DNA]</scope>
    <source>
        <strain evidence="3 4">PYCC 4715</strain>
    </source>
</reference>